<evidence type="ECO:0000256" key="1">
    <source>
        <dbReference type="ARBA" id="ARBA00001933"/>
    </source>
</evidence>
<dbReference type="SUPFAM" id="SSF53383">
    <property type="entry name" value="PLP-dependent transferases"/>
    <property type="match status" value="1"/>
</dbReference>
<accession>A0A165ZUK3</accession>
<comment type="cofactor">
    <cofactor evidence="1 9">
        <name>pyridoxal 5'-phosphate</name>
        <dbReference type="ChEBI" id="CHEBI:597326"/>
    </cofactor>
</comment>
<keyword evidence="5 8" id="KW-0663">Pyridoxal phosphate</keyword>
<evidence type="ECO:0000256" key="5">
    <source>
        <dbReference type="ARBA" id="ARBA00022898"/>
    </source>
</evidence>
<dbReference type="AlphaFoldDB" id="A0A165ZUK3"/>
<name>A0A165ZUK3_9AGAM</name>
<dbReference type="Pfam" id="PF01053">
    <property type="entry name" value="Cys_Met_Meta_PP"/>
    <property type="match status" value="1"/>
</dbReference>
<evidence type="ECO:0000256" key="6">
    <source>
        <dbReference type="ARBA" id="ARBA00023192"/>
    </source>
</evidence>
<dbReference type="OrthoDB" id="3512640at2759"/>
<dbReference type="InterPro" id="IPR000277">
    <property type="entry name" value="Cys/Met-Metab_PyrdxlP-dep_enz"/>
</dbReference>
<comment type="similarity">
    <text evidence="3 9">Belongs to the trans-sulfuration enzymes family.</text>
</comment>
<dbReference type="FunFam" id="3.40.640.10:FF:000009">
    <property type="entry name" value="Cystathionine gamma-synthase homolog"/>
    <property type="match status" value="1"/>
</dbReference>
<dbReference type="GO" id="GO:0019346">
    <property type="term" value="P:transsulfuration"/>
    <property type="evidence" value="ECO:0007669"/>
    <property type="project" value="InterPro"/>
</dbReference>
<dbReference type="STRING" id="436010.A0A165ZUK3"/>
<dbReference type="CDD" id="cd00614">
    <property type="entry name" value="CGS_like"/>
    <property type="match status" value="1"/>
</dbReference>
<keyword evidence="12" id="KW-1185">Reference proteome</keyword>
<dbReference type="GO" id="GO:0004123">
    <property type="term" value="F:cystathionine gamma-lyase activity"/>
    <property type="evidence" value="ECO:0007669"/>
    <property type="project" value="TreeGrafter"/>
</dbReference>
<comment type="pathway">
    <text evidence="2">Amino-acid biosynthesis; L-cysteine biosynthesis; L-cysteine from L-homocysteine and L-serine: step 2/2.</text>
</comment>
<evidence type="ECO:0000256" key="3">
    <source>
        <dbReference type="ARBA" id="ARBA00009077"/>
    </source>
</evidence>
<dbReference type="PANTHER" id="PTHR11808:SF15">
    <property type="entry name" value="CYSTATHIONINE GAMMA-LYASE"/>
    <property type="match status" value="1"/>
</dbReference>
<keyword evidence="6" id="KW-0198">Cysteine biosynthesis</keyword>
<dbReference type="EMBL" id="KV417671">
    <property type="protein sequence ID" value="KZP10942.1"/>
    <property type="molecule type" value="Genomic_DNA"/>
</dbReference>
<dbReference type="PANTHER" id="PTHR11808">
    <property type="entry name" value="TRANS-SULFURATION ENZYME FAMILY MEMBER"/>
    <property type="match status" value="1"/>
</dbReference>
<gene>
    <name evidence="11" type="ORF">FIBSPDRAFT_899385</name>
</gene>
<protein>
    <recommendedName>
        <fullName evidence="4">cystathionine gamma-lyase</fullName>
        <ecNumber evidence="4">4.4.1.1</ecNumber>
    </recommendedName>
    <alternativeName>
        <fullName evidence="7">Gamma-cystathionase</fullName>
    </alternativeName>
</protein>
<dbReference type="InterPro" id="IPR015424">
    <property type="entry name" value="PyrdxlP-dep_Trfase"/>
</dbReference>
<keyword evidence="6" id="KW-0028">Amino-acid biosynthesis</keyword>
<dbReference type="GO" id="GO:0019343">
    <property type="term" value="P:cysteine biosynthetic process via cystathionine"/>
    <property type="evidence" value="ECO:0007669"/>
    <property type="project" value="TreeGrafter"/>
</dbReference>
<dbReference type="EC" id="4.4.1.1" evidence="4"/>
<evidence type="ECO:0000256" key="10">
    <source>
        <dbReference type="SAM" id="MobiDB-lite"/>
    </source>
</evidence>
<proteinExistence type="inferred from homology"/>
<feature type="compositionally biased region" description="Polar residues" evidence="10">
    <location>
        <begin position="1"/>
        <end position="12"/>
    </location>
</feature>
<evidence type="ECO:0000313" key="12">
    <source>
        <dbReference type="Proteomes" id="UP000076532"/>
    </source>
</evidence>
<dbReference type="Gene3D" id="3.90.1150.10">
    <property type="entry name" value="Aspartate Aminotransferase, domain 1"/>
    <property type="match status" value="1"/>
</dbReference>
<evidence type="ECO:0000256" key="2">
    <source>
        <dbReference type="ARBA" id="ARBA00005038"/>
    </source>
</evidence>
<dbReference type="Gene3D" id="3.40.640.10">
    <property type="entry name" value="Type I PLP-dependent aspartate aminotransferase-like (Major domain)"/>
    <property type="match status" value="1"/>
</dbReference>
<dbReference type="InterPro" id="IPR015422">
    <property type="entry name" value="PyrdxlP-dep_Trfase_small"/>
</dbReference>
<feature type="modified residue" description="N6-(pyridoxal phosphate)lysine" evidence="8">
    <location>
        <position position="223"/>
    </location>
</feature>
<evidence type="ECO:0000256" key="9">
    <source>
        <dbReference type="RuleBase" id="RU362118"/>
    </source>
</evidence>
<evidence type="ECO:0000256" key="8">
    <source>
        <dbReference type="PIRSR" id="PIRSR001434-2"/>
    </source>
</evidence>
<evidence type="ECO:0000256" key="7">
    <source>
        <dbReference type="ARBA" id="ARBA00029853"/>
    </source>
</evidence>
<sequence length="417" mass="44209">MSPAVLSNGNGHTDSHPVTKAPAYGFSTRAVHVGSEPDAATGAVIPAISLSTTYQQTAVGVHKGFEYSRSGNPNRDAFETTLASLESGGHYGLAFSSGSATTATVIQALGAGAHMISVNDVYGGTRRYMTQVAPAQGLEVDFLDLEGSSEETISAAIKPNTKLIWVESPTNPTLRLIDIPAIVRIAHAHPARPLVLVDNTFLSPFYASPLLLGADIVVHSLTKYVNGHADVVMGAAILPAHQSAFAERLRYLQNAIGAVPSPYDAWLAQRGAKTLGLRMRQHGLSALHIAKALEKSPHVAAVLYPGLATHPRNALAYASLSPHAKSGFPFGGMVSFRIRGSAHKFLEATRLFTLAESLGGIESLAELPCEMTHQSIPPAERAILGIGPDLVRLSVGIEEVEDLMRDIEQALEKAQLE</sequence>
<dbReference type="GO" id="GO:0005737">
    <property type="term" value="C:cytoplasm"/>
    <property type="evidence" value="ECO:0007669"/>
    <property type="project" value="TreeGrafter"/>
</dbReference>
<organism evidence="11 12">
    <name type="scientific">Athelia psychrophila</name>
    <dbReference type="NCBI Taxonomy" id="1759441"/>
    <lineage>
        <taxon>Eukaryota</taxon>
        <taxon>Fungi</taxon>
        <taxon>Dikarya</taxon>
        <taxon>Basidiomycota</taxon>
        <taxon>Agaricomycotina</taxon>
        <taxon>Agaricomycetes</taxon>
        <taxon>Agaricomycetidae</taxon>
        <taxon>Atheliales</taxon>
        <taxon>Atheliaceae</taxon>
        <taxon>Athelia</taxon>
    </lineage>
</organism>
<evidence type="ECO:0000313" key="11">
    <source>
        <dbReference type="EMBL" id="KZP10942.1"/>
    </source>
</evidence>
<dbReference type="Proteomes" id="UP000076532">
    <property type="component" value="Unassembled WGS sequence"/>
</dbReference>
<feature type="region of interest" description="Disordered" evidence="10">
    <location>
        <begin position="1"/>
        <end position="21"/>
    </location>
</feature>
<dbReference type="InterPro" id="IPR015421">
    <property type="entry name" value="PyrdxlP-dep_Trfase_major"/>
</dbReference>
<evidence type="ECO:0000256" key="4">
    <source>
        <dbReference type="ARBA" id="ARBA00012085"/>
    </source>
</evidence>
<dbReference type="GO" id="GO:0030170">
    <property type="term" value="F:pyridoxal phosphate binding"/>
    <property type="evidence" value="ECO:0007669"/>
    <property type="project" value="InterPro"/>
</dbReference>
<dbReference type="PIRSF" id="PIRSF001434">
    <property type="entry name" value="CGS"/>
    <property type="match status" value="1"/>
</dbReference>
<reference evidence="11 12" key="1">
    <citation type="journal article" date="2016" name="Mol. Biol. Evol.">
        <title>Comparative Genomics of Early-Diverging Mushroom-Forming Fungi Provides Insights into the Origins of Lignocellulose Decay Capabilities.</title>
        <authorList>
            <person name="Nagy L.G."/>
            <person name="Riley R."/>
            <person name="Tritt A."/>
            <person name="Adam C."/>
            <person name="Daum C."/>
            <person name="Floudas D."/>
            <person name="Sun H."/>
            <person name="Yadav J.S."/>
            <person name="Pangilinan J."/>
            <person name="Larsson K.H."/>
            <person name="Matsuura K."/>
            <person name="Barry K."/>
            <person name="Labutti K."/>
            <person name="Kuo R."/>
            <person name="Ohm R.A."/>
            <person name="Bhattacharya S.S."/>
            <person name="Shirouzu T."/>
            <person name="Yoshinaga Y."/>
            <person name="Martin F.M."/>
            <person name="Grigoriev I.V."/>
            <person name="Hibbett D.S."/>
        </authorList>
    </citation>
    <scope>NUCLEOTIDE SEQUENCE [LARGE SCALE GENOMIC DNA]</scope>
    <source>
        <strain evidence="11 12">CBS 109695</strain>
    </source>
</reference>